<gene>
    <name evidence="1" type="ORF">HPB49_001030</name>
</gene>
<evidence type="ECO:0000313" key="1">
    <source>
        <dbReference type="EMBL" id="KAH7932689.1"/>
    </source>
</evidence>
<protein>
    <submittedName>
        <fullName evidence="1">Uncharacterized protein</fullName>
    </submittedName>
</protein>
<proteinExistence type="predicted"/>
<dbReference type="Proteomes" id="UP000821865">
    <property type="component" value="Chromosome 9"/>
</dbReference>
<keyword evidence="2" id="KW-1185">Reference proteome</keyword>
<name>A0ACB8C0F8_DERSI</name>
<dbReference type="EMBL" id="CM023478">
    <property type="protein sequence ID" value="KAH7932689.1"/>
    <property type="molecule type" value="Genomic_DNA"/>
</dbReference>
<organism evidence="1 2">
    <name type="scientific">Dermacentor silvarum</name>
    <name type="common">Tick</name>
    <dbReference type="NCBI Taxonomy" id="543639"/>
    <lineage>
        <taxon>Eukaryota</taxon>
        <taxon>Metazoa</taxon>
        <taxon>Ecdysozoa</taxon>
        <taxon>Arthropoda</taxon>
        <taxon>Chelicerata</taxon>
        <taxon>Arachnida</taxon>
        <taxon>Acari</taxon>
        <taxon>Parasitiformes</taxon>
        <taxon>Ixodida</taxon>
        <taxon>Ixodoidea</taxon>
        <taxon>Ixodidae</taxon>
        <taxon>Rhipicephalinae</taxon>
        <taxon>Dermacentor</taxon>
    </lineage>
</organism>
<accession>A0ACB8C0F8</accession>
<reference evidence="1" key="1">
    <citation type="submission" date="2020-05" db="EMBL/GenBank/DDBJ databases">
        <title>Large-scale comparative analyses of tick genomes elucidate their genetic diversity and vector capacities.</title>
        <authorList>
            <person name="Jia N."/>
            <person name="Wang J."/>
            <person name="Shi W."/>
            <person name="Du L."/>
            <person name="Sun Y."/>
            <person name="Zhan W."/>
            <person name="Jiang J."/>
            <person name="Wang Q."/>
            <person name="Zhang B."/>
            <person name="Ji P."/>
            <person name="Sakyi L.B."/>
            <person name="Cui X."/>
            <person name="Yuan T."/>
            <person name="Jiang B."/>
            <person name="Yang W."/>
            <person name="Lam T.T.-Y."/>
            <person name="Chang Q."/>
            <person name="Ding S."/>
            <person name="Wang X."/>
            <person name="Zhu J."/>
            <person name="Ruan X."/>
            <person name="Zhao L."/>
            <person name="Wei J."/>
            <person name="Que T."/>
            <person name="Du C."/>
            <person name="Cheng J."/>
            <person name="Dai P."/>
            <person name="Han X."/>
            <person name="Huang E."/>
            <person name="Gao Y."/>
            <person name="Liu J."/>
            <person name="Shao H."/>
            <person name="Ye R."/>
            <person name="Li L."/>
            <person name="Wei W."/>
            <person name="Wang X."/>
            <person name="Wang C."/>
            <person name="Yang T."/>
            <person name="Huo Q."/>
            <person name="Li W."/>
            <person name="Guo W."/>
            <person name="Chen H."/>
            <person name="Zhou L."/>
            <person name="Ni X."/>
            <person name="Tian J."/>
            <person name="Zhou Y."/>
            <person name="Sheng Y."/>
            <person name="Liu T."/>
            <person name="Pan Y."/>
            <person name="Xia L."/>
            <person name="Li J."/>
            <person name="Zhao F."/>
            <person name="Cao W."/>
        </authorList>
    </citation>
    <scope>NUCLEOTIDE SEQUENCE</scope>
    <source>
        <strain evidence="1">Dsil-2018</strain>
    </source>
</reference>
<comment type="caution">
    <text evidence="1">The sequence shown here is derived from an EMBL/GenBank/DDBJ whole genome shotgun (WGS) entry which is preliminary data.</text>
</comment>
<sequence>MTEGETLRFVQAFVLTRITFALPFQATRKTEIENIDKLIRIAYKAALQLLNCTSKDRLMSIGINNTYEELAAATLIAQRERLNTTHQGRKLLQRLGYPLTRQYCGDDTVIVPMHLRARIIVEPVPQNMHPLYNQKRRQARARKLLQRRNDPDTYFTDASLYSTTPQGPRKPAYATAVANQKKVWHFPRKEEEQSGVDVLRVGSVDFPYSCKKFTSED</sequence>
<evidence type="ECO:0000313" key="2">
    <source>
        <dbReference type="Proteomes" id="UP000821865"/>
    </source>
</evidence>